<dbReference type="InterPro" id="IPR049327">
    <property type="entry name" value="TibC/BAHTCr-like_N"/>
</dbReference>
<dbReference type="Pfam" id="PF21129">
    <property type="entry name" value="TibC_1st"/>
    <property type="match status" value="1"/>
</dbReference>
<accession>A0A9Q2IXL5</accession>
<evidence type="ECO:0000256" key="2">
    <source>
        <dbReference type="ARBA" id="ARBA00022679"/>
    </source>
</evidence>
<evidence type="ECO:0000313" key="4">
    <source>
        <dbReference type="EMBL" id="MBF0871952.1"/>
    </source>
</evidence>
<dbReference type="RefSeq" id="WP_061928604.1">
    <property type="nucleotide sequence ID" value="NZ_JABCQN010000010.1"/>
</dbReference>
<protein>
    <submittedName>
        <fullName evidence="4">Autotransporter strand-loop-strand O-heptosyltransferase</fullName>
    </submittedName>
</protein>
<dbReference type="SUPFAM" id="SSF53756">
    <property type="entry name" value="UDP-Glycosyltransferase/glycogen phosphorylase"/>
    <property type="match status" value="1"/>
</dbReference>
<dbReference type="EMBL" id="JABCQN010000010">
    <property type="protein sequence ID" value="MBF0871952.1"/>
    <property type="molecule type" value="Genomic_DNA"/>
</dbReference>
<dbReference type="Proteomes" id="UP000661006">
    <property type="component" value="Unassembled WGS sequence"/>
</dbReference>
<dbReference type="Gene3D" id="3.40.50.2000">
    <property type="entry name" value="Glycogen Phosphorylase B"/>
    <property type="match status" value="1"/>
</dbReference>
<dbReference type="GeneID" id="81475816"/>
<feature type="domain" description="Autotransproter heptosyltransferase TibC/BAHTCr-like N-terminal" evidence="3">
    <location>
        <begin position="19"/>
        <end position="80"/>
    </location>
</feature>
<reference evidence="4" key="1">
    <citation type="submission" date="2020-04" db="EMBL/GenBank/DDBJ databases">
        <authorList>
            <person name="Sombolestani A."/>
        </authorList>
    </citation>
    <scope>NUCLEOTIDE SEQUENCE</scope>
    <source>
        <strain evidence="4">R71697</strain>
    </source>
</reference>
<dbReference type="GO" id="GO:0009244">
    <property type="term" value="P:lipopolysaccharide core region biosynthetic process"/>
    <property type="evidence" value="ECO:0007669"/>
    <property type="project" value="TreeGrafter"/>
</dbReference>
<dbReference type="GO" id="GO:0008713">
    <property type="term" value="F:ADP-heptose-lipopolysaccharide heptosyltransferase activity"/>
    <property type="evidence" value="ECO:0007669"/>
    <property type="project" value="TreeGrafter"/>
</dbReference>
<dbReference type="PANTHER" id="PTHR30160:SF1">
    <property type="entry name" value="LIPOPOLYSACCHARIDE 1,2-N-ACETYLGLUCOSAMINETRANSFERASE-RELATED"/>
    <property type="match status" value="1"/>
</dbReference>
<dbReference type="GO" id="GO:0005829">
    <property type="term" value="C:cytosol"/>
    <property type="evidence" value="ECO:0007669"/>
    <property type="project" value="TreeGrafter"/>
</dbReference>
<dbReference type="InterPro" id="IPR051199">
    <property type="entry name" value="LPS_LOS_Heptosyltrfase"/>
</dbReference>
<comment type="caution">
    <text evidence="4">The sequence shown here is derived from an EMBL/GenBank/DDBJ whole genome shotgun (WGS) entry which is preliminary data.</text>
</comment>
<keyword evidence="1" id="KW-0328">Glycosyltransferase</keyword>
<evidence type="ECO:0000256" key="1">
    <source>
        <dbReference type="ARBA" id="ARBA00022676"/>
    </source>
</evidence>
<reference evidence="4" key="2">
    <citation type="submission" date="2020-11" db="EMBL/GenBank/DDBJ databases">
        <title>Description of novel Gluconobacter species.</title>
        <authorList>
            <person name="Cleenwerck I."/>
            <person name="Cnockaert M."/>
            <person name="Borremans W."/>
            <person name="Wieme A.D."/>
            <person name="De Vuyst L."/>
            <person name="Vandamme P."/>
        </authorList>
    </citation>
    <scope>NUCLEOTIDE SEQUENCE</scope>
    <source>
        <strain evidence="4">R71697</strain>
    </source>
</reference>
<dbReference type="PANTHER" id="PTHR30160">
    <property type="entry name" value="TETRAACYLDISACCHARIDE 4'-KINASE-RELATED"/>
    <property type="match status" value="1"/>
</dbReference>
<organism evidence="4 5">
    <name type="scientific">Gluconobacter japonicus</name>
    <dbReference type="NCBI Taxonomy" id="376620"/>
    <lineage>
        <taxon>Bacteria</taxon>
        <taxon>Pseudomonadati</taxon>
        <taxon>Pseudomonadota</taxon>
        <taxon>Alphaproteobacteria</taxon>
        <taxon>Acetobacterales</taxon>
        <taxon>Acetobacteraceae</taxon>
        <taxon>Gluconobacter</taxon>
    </lineage>
</organism>
<sequence length="393" mass="44548">MENPTLNATHSAFSLTQEGPQGIRYDFNDGCRVYVPAGQWHVIIKDLDTHTILFSQDINDGFVQSAKRYYVRFGIEVRKDDKLVFSHDMDLKSQSVRIDMRKGGIGDHLAWFGHAAAFAQKHGCDLTVDIRADIRTLIQDEYPTLKLVSEEDPDVRYYASYTVLVFYSDDKLNHSPVDYREAGLEGNASSILGLSRISRPTKITIGEGGRPIEEPYVVIASQASAQNKYWNNPFGWIKLIQELKTRGYRVFCIDREHVNGSGTVWNHIPFGAEDKTGALPLSERARWIKYAEFFIGLSSGLSWLAWCVGTTPVVLISGFTRPENEFSTPYRVINWHACNGCSNDIRCVLDTSNYLWCPRHEGTPRQFECSKLIAPEQVMDIIKTIPNLLEVMP</sequence>
<evidence type="ECO:0000259" key="3">
    <source>
        <dbReference type="Pfam" id="PF21129"/>
    </source>
</evidence>
<dbReference type="InterPro" id="IPR002201">
    <property type="entry name" value="Glyco_trans_9"/>
</dbReference>
<dbReference type="AlphaFoldDB" id="A0A9Q2IXL5"/>
<name>A0A9Q2IXL5_GLUJA</name>
<gene>
    <name evidence="4" type="ORF">HKD32_14045</name>
</gene>
<dbReference type="InterPro" id="IPR030929">
    <property type="entry name" value="Aah/TibC-like"/>
</dbReference>
<evidence type="ECO:0000313" key="5">
    <source>
        <dbReference type="Proteomes" id="UP000661006"/>
    </source>
</evidence>
<keyword evidence="2" id="KW-0808">Transferase</keyword>
<dbReference type="Pfam" id="PF01075">
    <property type="entry name" value="Glyco_transf_9"/>
    <property type="match status" value="1"/>
</dbReference>
<dbReference type="NCBIfam" id="TIGR04414">
    <property type="entry name" value="hepto_Aah_TibC"/>
    <property type="match status" value="1"/>
</dbReference>
<proteinExistence type="predicted"/>